<evidence type="ECO:0000256" key="4">
    <source>
        <dbReference type="ARBA" id="ARBA00022475"/>
    </source>
</evidence>
<comment type="caution">
    <text evidence="15">The sequence shown here is derived from an EMBL/GenBank/DDBJ whole genome shotgun (WGS) entry which is preliminary data.</text>
</comment>
<name>A0AAV5UER9_9BILA</name>
<feature type="domain" description="ABC transporter" evidence="13">
    <location>
        <begin position="710"/>
        <end position="941"/>
    </location>
</feature>
<feature type="compositionally biased region" description="Acidic residues" evidence="11">
    <location>
        <begin position="961"/>
        <end position="970"/>
    </location>
</feature>
<keyword evidence="3" id="KW-0813">Transport</keyword>
<dbReference type="Gene3D" id="3.40.50.300">
    <property type="entry name" value="P-loop containing nucleotide triphosphate hydrolases"/>
    <property type="match status" value="2"/>
</dbReference>
<evidence type="ECO:0000256" key="7">
    <source>
        <dbReference type="ARBA" id="ARBA00022741"/>
    </source>
</evidence>
<comment type="similarity">
    <text evidence="2">Belongs to the ABC transporter superfamily. ABCC family. Conjugate transporter (TC 3.A.1.208) subfamily.</text>
</comment>
<evidence type="ECO:0008006" key="17">
    <source>
        <dbReference type="Google" id="ProtNLM"/>
    </source>
</evidence>
<feature type="domain" description="ABC transporter" evidence="13">
    <location>
        <begin position="1389"/>
        <end position="1623"/>
    </location>
</feature>
<accession>A0AAV5UER9</accession>
<keyword evidence="6" id="KW-0677">Repeat</keyword>
<dbReference type="FunFam" id="3.40.50.300:FF:000074">
    <property type="entry name" value="Multidrug resistance-associated protein 5 isoform 1"/>
    <property type="match status" value="1"/>
</dbReference>
<dbReference type="GO" id="GO:0140359">
    <property type="term" value="F:ABC-type transporter activity"/>
    <property type="evidence" value="ECO:0007669"/>
    <property type="project" value="InterPro"/>
</dbReference>
<dbReference type="NCBIfam" id="TIGR00957">
    <property type="entry name" value="MRP_assoc_pro"/>
    <property type="match status" value="1"/>
</dbReference>
<feature type="compositionally biased region" description="Basic and acidic residues" evidence="11">
    <location>
        <begin position="20"/>
        <end position="37"/>
    </location>
</feature>
<dbReference type="InterPro" id="IPR050173">
    <property type="entry name" value="ABC_transporter_C-like"/>
</dbReference>
<evidence type="ECO:0000256" key="9">
    <source>
        <dbReference type="ARBA" id="ARBA00022989"/>
    </source>
</evidence>
<feature type="region of interest" description="Disordered" evidence="11">
    <location>
        <begin position="944"/>
        <end position="975"/>
    </location>
</feature>
<dbReference type="PROSITE" id="PS50893">
    <property type="entry name" value="ABC_TRANSPORTER_2"/>
    <property type="match status" value="2"/>
</dbReference>
<dbReference type="FunFam" id="1.20.1560.10:FF:000100">
    <property type="entry name" value="ABC transporter ATP-binding protein"/>
    <property type="match status" value="1"/>
</dbReference>
<evidence type="ECO:0000256" key="12">
    <source>
        <dbReference type="SAM" id="Phobius"/>
    </source>
</evidence>
<feature type="transmembrane region" description="Helical" evidence="12">
    <location>
        <begin position="188"/>
        <end position="207"/>
    </location>
</feature>
<dbReference type="InterPro" id="IPR005292">
    <property type="entry name" value="MRP"/>
</dbReference>
<dbReference type="Proteomes" id="UP001432027">
    <property type="component" value="Unassembled WGS sequence"/>
</dbReference>
<dbReference type="CDD" id="cd18603">
    <property type="entry name" value="ABC_6TM_MRP1_2_3_6_D2_like"/>
    <property type="match status" value="1"/>
</dbReference>
<dbReference type="PROSITE" id="PS50929">
    <property type="entry name" value="ABC_TM1F"/>
    <property type="match status" value="2"/>
</dbReference>
<keyword evidence="9 12" id="KW-1133">Transmembrane helix</keyword>
<dbReference type="SMART" id="SM00382">
    <property type="entry name" value="AAA"/>
    <property type="match status" value="2"/>
</dbReference>
<proteinExistence type="inferred from homology"/>
<evidence type="ECO:0000256" key="2">
    <source>
        <dbReference type="ARBA" id="ARBA00009726"/>
    </source>
</evidence>
<evidence type="ECO:0000256" key="11">
    <source>
        <dbReference type="SAM" id="MobiDB-lite"/>
    </source>
</evidence>
<dbReference type="PROSITE" id="PS00211">
    <property type="entry name" value="ABC_TRANSPORTER_1"/>
    <property type="match status" value="2"/>
</dbReference>
<keyword evidence="8" id="KW-0067">ATP-binding</keyword>
<organism evidence="15 16">
    <name type="scientific">Pristionchus entomophagus</name>
    <dbReference type="NCBI Taxonomy" id="358040"/>
    <lineage>
        <taxon>Eukaryota</taxon>
        <taxon>Metazoa</taxon>
        <taxon>Ecdysozoa</taxon>
        <taxon>Nematoda</taxon>
        <taxon>Chromadorea</taxon>
        <taxon>Rhabditida</taxon>
        <taxon>Rhabditina</taxon>
        <taxon>Diplogasteromorpha</taxon>
        <taxon>Diplogasteroidea</taxon>
        <taxon>Neodiplogasteridae</taxon>
        <taxon>Pristionchus</taxon>
    </lineage>
</organism>
<feature type="transmembrane region" description="Helical" evidence="12">
    <location>
        <begin position="1323"/>
        <end position="1343"/>
    </location>
</feature>
<evidence type="ECO:0000313" key="15">
    <source>
        <dbReference type="EMBL" id="GMT05163.1"/>
    </source>
</evidence>
<feature type="compositionally biased region" description="Basic and acidic residues" evidence="11">
    <location>
        <begin position="944"/>
        <end position="960"/>
    </location>
</feature>
<feature type="region of interest" description="Disordered" evidence="11">
    <location>
        <begin position="1010"/>
        <end position="1036"/>
    </location>
</feature>
<feature type="transmembrane region" description="Helical" evidence="12">
    <location>
        <begin position="1064"/>
        <end position="1085"/>
    </location>
</feature>
<dbReference type="InterPro" id="IPR027417">
    <property type="entry name" value="P-loop_NTPase"/>
</dbReference>
<dbReference type="CDD" id="cd18595">
    <property type="entry name" value="ABC_6TM_MRP1_2_3_6_D1_like"/>
    <property type="match status" value="1"/>
</dbReference>
<dbReference type="SUPFAM" id="SSF52540">
    <property type="entry name" value="P-loop containing nucleoside triphosphate hydrolases"/>
    <property type="match status" value="2"/>
</dbReference>
<reference evidence="15" key="1">
    <citation type="submission" date="2023-10" db="EMBL/GenBank/DDBJ databases">
        <title>Genome assembly of Pristionchus species.</title>
        <authorList>
            <person name="Yoshida K."/>
            <person name="Sommer R.J."/>
        </authorList>
    </citation>
    <scope>NUCLEOTIDE SEQUENCE</scope>
    <source>
        <strain evidence="15">RS0144</strain>
    </source>
</reference>
<evidence type="ECO:0000256" key="6">
    <source>
        <dbReference type="ARBA" id="ARBA00022737"/>
    </source>
</evidence>
<sequence>PPFCSPFRSSATFAKPRPHTLHDARHTTHTGRPDAHPQHMTVPILNESRALRGLDAFCGERFWDPAVLNSPTLPSFSRCLLHTALVWLPCLFTFICAPILTAQIVYERRPGQPLPWTRLILAKLSIVCVLAADAFFLFVLPFYQALFTREVPPAVEFVYPLMLCLSMLLIGIFILACKHAGKVTAGGLFLSSLLFVICGLPELYYWIHVGLHPSKMELRDVPRYVAFLVWFPCCVTLLLLLSFADSPSARGTDGYKELGNEKASPEKSSSFLSRQTMWWFNTVCRLGIRKPLEVQDLYALNEDDSSAILVPKWNKLWSKAMEDFEKRRKVAGARSRASTRARSDSTDETPLLAGAERDGAYGSTGGGARTPHTPHPVPSDVYIAPPSIIACLFKLFKVDIISAMLVKCVSDLLQFANPLVLDSLIRFTEELHRPLWQGVVLALTMFTASELSSLMLNHYYYLMYRVGTRLQSCLTAAIYKKTLHLSNASRREKTVGEMVNLMAIDVDRFQQIAPQTMQYWSTPLQIALALLFLWRQMGIATMSGMAVMLFMLPCNFLISMAIRKYQVRQMRLKDERTKMVNEVLNGIKVIKLYAWEPPMEGVISNLRDRELSLIRKAAALRTFSDMLNSASPFLVAFSTFATFLLIDPKNVLTPQIAFVSLTLFNQLRTPMSTVAELISQTVQVIVSNRRLKEFLVAEELNPDSIDTSAVDNDDVITVTDADMHWDREEPKANLTGLNLTVQKCQLITVVGKVGAGKSSLLHALLGEMERLRGYVGVRGRAAYVPQQPWMQNQSMRQNITFGKKFDEYFYNRVLDACALFPDLQMLPLGDMTEIGEKGINLSGGQKARISLARAVYQNHDVYLLDDPMSAVDSHVGAQLFNAVIGPEGMLRNKTRILVTNELSYLRHANLIVVMKDGKMDAEGSYAELMSNGALQQLLEECEEERQKEALREEEKEKNDDDVYMEDSDSEGFDREELPMESPLLDNVLGTSHMSTVSGIIASRRMSTSKHVKMKRRHSTVSRSSVMTPAGTTDARQLTQAERVETGRVKYAIYYDYFKSMGMGLFLLFVTGMFISTSVSMGRNFWLSDWSNDNQRSVSSNTTQTMTVGLRLGVFALLGFSEVFLLFFGMLSLLFGGVAASRNLHKPLVHAIFRAPMSFYDTTPFGRILNRIGKDIETIDIQLPFNVQFFFSCILQVTSTLVIIMISTPMFGVVVIPLAIIYYSVLRYYIATSRQLKRLESITRSPIYSHLSESIQGAATIRAYKLVERFCKISENKVDTHVQCRYLNYVANRWLSVRLEFVGNCVVLFAALFAALMRDSVSSGVIGLSVSYSLTITFVLNFAVRQISKLETNIVSVERVKEYSEVPTEAEWRNEDGSGPPADWPNEGRISLNNYSTRYRPGLDLVVRQLNADIGPHEKIGIVGRTGAGKSSVTLALFRMIEPAEGQILIDGINISTLGMHDLRSNLTIIPQDPVLFSGTLRFNLDPFGRYADVDLWRSLEMANLKEFATGQTAGLDHEITEGGENISVGQRQLVCLARALLRKSKVLILDEATAAIDQNTDALIQKTIRQEFATSTVLTIAHRLNTILDYDRIIVLGEGRIVEFDSPSVLLANRKSEFYSMAKKAGLTP</sequence>
<comment type="subcellular location">
    <subcellularLocation>
        <location evidence="1">Cell membrane</location>
        <topology evidence="1">Multi-pass membrane protein</topology>
    </subcellularLocation>
</comment>
<feature type="non-terminal residue" evidence="15">
    <location>
        <position position="1"/>
    </location>
</feature>
<feature type="transmembrane region" description="Helical" evidence="12">
    <location>
        <begin position="227"/>
        <end position="244"/>
    </location>
</feature>
<dbReference type="PANTHER" id="PTHR24223">
    <property type="entry name" value="ATP-BINDING CASSETTE SUB-FAMILY C"/>
    <property type="match status" value="1"/>
</dbReference>
<feature type="region of interest" description="Disordered" evidence="11">
    <location>
        <begin position="18"/>
        <end position="39"/>
    </location>
</feature>
<evidence type="ECO:0000256" key="10">
    <source>
        <dbReference type="ARBA" id="ARBA00023136"/>
    </source>
</evidence>
<evidence type="ECO:0000256" key="8">
    <source>
        <dbReference type="ARBA" id="ARBA00022840"/>
    </source>
</evidence>
<dbReference type="FunFam" id="3.40.50.300:FF:001792">
    <property type="entry name" value="Putative abc transporter"/>
    <property type="match status" value="1"/>
</dbReference>
<dbReference type="InterPro" id="IPR036640">
    <property type="entry name" value="ABC1_TM_sf"/>
</dbReference>
<keyword evidence="5 12" id="KW-0812">Transmembrane</keyword>
<dbReference type="InterPro" id="IPR017871">
    <property type="entry name" value="ABC_transporter-like_CS"/>
</dbReference>
<gene>
    <name evidence="15" type="ORF">PENTCL1PPCAC_27337</name>
</gene>
<feature type="compositionally biased region" description="Basic residues" evidence="11">
    <location>
        <begin position="1010"/>
        <end position="1019"/>
    </location>
</feature>
<evidence type="ECO:0000256" key="1">
    <source>
        <dbReference type="ARBA" id="ARBA00004651"/>
    </source>
</evidence>
<dbReference type="CDD" id="cd03244">
    <property type="entry name" value="ABCC_MRP_domain2"/>
    <property type="match status" value="1"/>
</dbReference>
<feature type="transmembrane region" description="Helical" evidence="12">
    <location>
        <begin position="84"/>
        <end position="106"/>
    </location>
</feature>
<dbReference type="Pfam" id="PF00664">
    <property type="entry name" value="ABC_membrane"/>
    <property type="match status" value="2"/>
</dbReference>
<evidence type="ECO:0000256" key="3">
    <source>
        <dbReference type="ARBA" id="ARBA00022448"/>
    </source>
</evidence>
<dbReference type="SUPFAM" id="SSF90123">
    <property type="entry name" value="ABC transporter transmembrane region"/>
    <property type="match status" value="2"/>
</dbReference>
<protein>
    <recommendedName>
        <fullName evidence="17">ABC transporter ATP-binding protein</fullName>
    </recommendedName>
</protein>
<keyword evidence="4" id="KW-1003">Cell membrane</keyword>
<dbReference type="GO" id="GO:0005524">
    <property type="term" value="F:ATP binding"/>
    <property type="evidence" value="ECO:0007669"/>
    <property type="project" value="UniProtKB-KW"/>
</dbReference>
<feature type="compositionally biased region" description="Polar residues" evidence="11">
    <location>
        <begin position="1020"/>
        <end position="1036"/>
    </location>
</feature>
<evidence type="ECO:0000259" key="14">
    <source>
        <dbReference type="PROSITE" id="PS50929"/>
    </source>
</evidence>
<dbReference type="InterPro" id="IPR003593">
    <property type="entry name" value="AAA+_ATPase"/>
</dbReference>
<feature type="domain" description="ABC transmembrane type-1" evidence="14">
    <location>
        <begin position="403"/>
        <end position="683"/>
    </location>
</feature>
<feature type="transmembrane region" description="Helical" evidence="12">
    <location>
        <begin position="118"/>
        <end position="145"/>
    </location>
</feature>
<feature type="transmembrane region" description="Helical" evidence="12">
    <location>
        <begin position="1209"/>
        <end position="1229"/>
    </location>
</feature>
<dbReference type="Pfam" id="PF00005">
    <property type="entry name" value="ABC_tran"/>
    <property type="match status" value="2"/>
</dbReference>
<dbReference type="PANTHER" id="PTHR24223:SF342">
    <property type="entry name" value="MULTIDRUG RESISTANCE-ASSOCIATED PROTEIN 1"/>
    <property type="match status" value="1"/>
</dbReference>
<dbReference type="InterPro" id="IPR011527">
    <property type="entry name" value="ABC1_TM_dom"/>
</dbReference>
<feature type="transmembrane region" description="Helical" evidence="12">
    <location>
        <begin position="157"/>
        <end position="176"/>
    </location>
</feature>
<keyword evidence="16" id="KW-1185">Reference proteome</keyword>
<feature type="region of interest" description="Disordered" evidence="11">
    <location>
        <begin position="335"/>
        <end position="372"/>
    </location>
</feature>
<keyword evidence="7" id="KW-0547">Nucleotide-binding</keyword>
<dbReference type="Gene3D" id="1.20.1560.10">
    <property type="entry name" value="ABC transporter type 1, transmembrane domain"/>
    <property type="match status" value="2"/>
</dbReference>
<evidence type="ECO:0000313" key="16">
    <source>
        <dbReference type="Proteomes" id="UP001432027"/>
    </source>
</evidence>
<feature type="domain" description="ABC transmembrane type-1" evidence="14">
    <location>
        <begin position="1066"/>
        <end position="1351"/>
    </location>
</feature>
<dbReference type="EMBL" id="BTSX01000006">
    <property type="protein sequence ID" value="GMT05163.1"/>
    <property type="molecule type" value="Genomic_DNA"/>
</dbReference>
<feature type="transmembrane region" description="Helical" evidence="12">
    <location>
        <begin position="540"/>
        <end position="562"/>
    </location>
</feature>
<keyword evidence="10 12" id="KW-0472">Membrane</keyword>
<dbReference type="FunFam" id="1.20.1560.10:FF:000081">
    <property type="entry name" value="Protein CBG24505"/>
    <property type="match status" value="1"/>
</dbReference>
<feature type="transmembrane region" description="Helical" evidence="12">
    <location>
        <begin position="1111"/>
        <end position="1135"/>
    </location>
</feature>
<dbReference type="CDD" id="cd03250">
    <property type="entry name" value="ABCC_MRP_domain1"/>
    <property type="match status" value="1"/>
</dbReference>
<evidence type="ECO:0000256" key="5">
    <source>
        <dbReference type="ARBA" id="ARBA00022692"/>
    </source>
</evidence>
<dbReference type="GO" id="GO:0005886">
    <property type="term" value="C:plasma membrane"/>
    <property type="evidence" value="ECO:0007669"/>
    <property type="project" value="UniProtKB-SubCell"/>
</dbReference>
<dbReference type="InterPro" id="IPR003439">
    <property type="entry name" value="ABC_transporter-like_ATP-bd"/>
</dbReference>
<evidence type="ECO:0000259" key="13">
    <source>
        <dbReference type="PROSITE" id="PS50893"/>
    </source>
</evidence>
<dbReference type="GO" id="GO:0016887">
    <property type="term" value="F:ATP hydrolysis activity"/>
    <property type="evidence" value="ECO:0007669"/>
    <property type="project" value="InterPro"/>
</dbReference>
<feature type="transmembrane region" description="Helical" evidence="12">
    <location>
        <begin position="1300"/>
        <end position="1317"/>
    </location>
</feature>